<dbReference type="OrthoDB" id="769821at2759"/>
<feature type="compositionally biased region" description="Low complexity" evidence="1">
    <location>
        <begin position="55"/>
        <end position="65"/>
    </location>
</feature>
<evidence type="ECO:0000313" key="3">
    <source>
        <dbReference type="Proteomes" id="UP000636709"/>
    </source>
</evidence>
<organism evidence="2 3">
    <name type="scientific">Digitaria exilis</name>
    <dbReference type="NCBI Taxonomy" id="1010633"/>
    <lineage>
        <taxon>Eukaryota</taxon>
        <taxon>Viridiplantae</taxon>
        <taxon>Streptophyta</taxon>
        <taxon>Embryophyta</taxon>
        <taxon>Tracheophyta</taxon>
        <taxon>Spermatophyta</taxon>
        <taxon>Magnoliopsida</taxon>
        <taxon>Liliopsida</taxon>
        <taxon>Poales</taxon>
        <taxon>Poaceae</taxon>
        <taxon>PACMAD clade</taxon>
        <taxon>Panicoideae</taxon>
        <taxon>Panicodae</taxon>
        <taxon>Paniceae</taxon>
        <taxon>Anthephorinae</taxon>
        <taxon>Digitaria</taxon>
    </lineage>
</organism>
<sequence>MESSPSPAAAMAASSSRAARDPLLLGGFNLPSGWGCRKSMGFCRDIDAPLASETNAAAAVETENNGSRSPARGAAVEEAPRRQWNLRERTTAWWDYRAEDARHQSKKLGNADAGGGMSRGFSVALTRQEIDADFVAITGRKPPRRPKKRTKSIHRQIETLCPGSSLMEVTRDRYKVNEGDSELNKQKEEEMDFQPNSLIEQWLAHQSC</sequence>
<protein>
    <submittedName>
        <fullName evidence="2">Uncharacterized protein</fullName>
    </submittedName>
</protein>
<keyword evidence="3" id="KW-1185">Reference proteome</keyword>
<evidence type="ECO:0000313" key="2">
    <source>
        <dbReference type="EMBL" id="KAF8727468.1"/>
    </source>
</evidence>
<dbReference type="InterPro" id="IPR012438">
    <property type="entry name" value="DUF1639"/>
</dbReference>
<name>A0A835F402_9POAL</name>
<comment type="caution">
    <text evidence="2">The sequence shown here is derived from an EMBL/GenBank/DDBJ whole genome shotgun (WGS) entry which is preliminary data.</text>
</comment>
<proteinExistence type="predicted"/>
<accession>A0A835F402</accession>
<dbReference type="PANTHER" id="PTHR33130">
    <property type="entry name" value="PUTATIVE (DUF1639)-RELATED"/>
    <property type="match status" value="1"/>
</dbReference>
<dbReference type="Pfam" id="PF07797">
    <property type="entry name" value="DUF1639"/>
    <property type="match status" value="1"/>
</dbReference>
<dbReference type="AlphaFoldDB" id="A0A835F402"/>
<evidence type="ECO:0000256" key="1">
    <source>
        <dbReference type="SAM" id="MobiDB-lite"/>
    </source>
</evidence>
<reference evidence="2" key="1">
    <citation type="submission" date="2020-07" db="EMBL/GenBank/DDBJ databases">
        <title>Genome sequence and genetic diversity analysis of an under-domesticated orphan crop, white fonio (Digitaria exilis).</title>
        <authorList>
            <person name="Bennetzen J.L."/>
            <person name="Chen S."/>
            <person name="Ma X."/>
            <person name="Wang X."/>
            <person name="Yssel A.E.J."/>
            <person name="Chaluvadi S.R."/>
            <person name="Johnson M."/>
            <person name="Gangashetty P."/>
            <person name="Hamidou F."/>
            <person name="Sanogo M.D."/>
            <person name="Zwaenepoel A."/>
            <person name="Wallace J."/>
            <person name="Van De Peer Y."/>
            <person name="Van Deynze A."/>
        </authorList>
    </citation>
    <scope>NUCLEOTIDE SEQUENCE</scope>
    <source>
        <tissue evidence="2">Leaves</tissue>
    </source>
</reference>
<dbReference type="Proteomes" id="UP000636709">
    <property type="component" value="Unassembled WGS sequence"/>
</dbReference>
<dbReference type="PANTHER" id="PTHR33130:SF38">
    <property type="entry name" value="OS05G0551500 PROTEIN"/>
    <property type="match status" value="1"/>
</dbReference>
<dbReference type="EMBL" id="JACEFO010001644">
    <property type="protein sequence ID" value="KAF8727468.1"/>
    <property type="molecule type" value="Genomic_DNA"/>
</dbReference>
<feature type="region of interest" description="Disordered" evidence="1">
    <location>
        <begin position="55"/>
        <end position="82"/>
    </location>
</feature>
<gene>
    <name evidence="2" type="ORF">HU200_019076</name>
</gene>